<protein>
    <submittedName>
        <fullName evidence="4">Amidase</fullName>
    </submittedName>
</protein>
<evidence type="ECO:0000259" key="3">
    <source>
        <dbReference type="Pfam" id="PF01425"/>
    </source>
</evidence>
<name>A0ABW3V9A3_9PSEU</name>
<dbReference type="RefSeq" id="WP_379652747.1">
    <property type="nucleotide sequence ID" value="NZ_JBHTMB010000001.1"/>
</dbReference>
<keyword evidence="5" id="KW-1185">Reference proteome</keyword>
<evidence type="ECO:0000256" key="1">
    <source>
        <dbReference type="ARBA" id="ARBA00009199"/>
    </source>
</evidence>
<dbReference type="NCBIfam" id="NF005687">
    <property type="entry name" value="PRK07487.1"/>
    <property type="match status" value="1"/>
</dbReference>
<sequence>MVSHERPSRVPRLLASGRAPSGGACRRGHVGLVSHFAHGKSRRPRNRCWCRGNAWTVGGATLTAEPYWSWSAARIARAVASRQVRCREVTESCLARLDEVNGDLVAVVDVDAAGALAAADRADEKVDRGEPLGVLHGVPVTTQVNVDQHGCATTNGVRAFKHRLALNDNPVVGSLREAGAIILGRTNTSSSSWRWFTDNELYGRTLNPLNSEITAGGSSGGAAAAVSAGIVPVAQGSGSVGSIRYPAFACGVLGLRPTQGRIPCFDATEPTDSPPFSQLMSVQGALTRTVEDMRLALQAMAKPSDLDPWSVPVPLELAPTAPCRVAMVRSVPWAAVDVSVSSEVDAAARLLAADGYELVEVLPPSFEQVMEVFRAKAWEARNRLLHQVGELGDRSVRDVAEAMTSLAAGMDGDRYLELFARRTTILREWSAFLDDYPLILLPVSWRRPFPADHDQRGPDMVRELVDALEPSIAASICGLPALAVPTSIGPAGPGGVQLVAGRFREDRCLSTAEVLLRDDPAHALRRDPPALMS</sequence>
<evidence type="ECO:0000313" key="4">
    <source>
        <dbReference type="EMBL" id="MFD1231677.1"/>
    </source>
</evidence>
<feature type="domain" description="Amidase" evidence="3">
    <location>
        <begin position="88"/>
        <end position="509"/>
    </location>
</feature>
<evidence type="ECO:0000313" key="5">
    <source>
        <dbReference type="Proteomes" id="UP001597182"/>
    </source>
</evidence>
<comment type="caution">
    <text evidence="4">The sequence shown here is derived from an EMBL/GenBank/DDBJ whole genome shotgun (WGS) entry which is preliminary data.</text>
</comment>
<proteinExistence type="inferred from homology"/>
<dbReference type="Pfam" id="PF01425">
    <property type="entry name" value="Amidase"/>
    <property type="match status" value="1"/>
</dbReference>
<dbReference type="PANTHER" id="PTHR11895:SF7">
    <property type="entry name" value="GLUTAMYL-TRNA(GLN) AMIDOTRANSFERASE SUBUNIT A, MITOCHONDRIAL"/>
    <property type="match status" value="1"/>
</dbReference>
<accession>A0ABW3V9A3</accession>
<evidence type="ECO:0000256" key="2">
    <source>
        <dbReference type="SAM" id="MobiDB-lite"/>
    </source>
</evidence>
<dbReference type="Gene3D" id="3.90.1300.10">
    <property type="entry name" value="Amidase signature (AS) domain"/>
    <property type="match status" value="1"/>
</dbReference>
<gene>
    <name evidence="4" type="ORF">ACFQ34_00085</name>
</gene>
<reference evidence="5" key="1">
    <citation type="journal article" date="2019" name="Int. J. Syst. Evol. Microbiol.">
        <title>The Global Catalogue of Microorganisms (GCM) 10K type strain sequencing project: providing services to taxonomists for standard genome sequencing and annotation.</title>
        <authorList>
            <consortium name="The Broad Institute Genomics Platform"/>
            <consortium name="The Broad Institute Genome Sequencing Center for Infectious Disease"/>
            <person name="Wu L."/>
            <person name="Ma J."/>
        </authorList>
    </citation>
    <scope>NUCLEOTIDE SEQUENCE [LARGE SCALE GENOMIC DNA]</scope>
    <source>
        <strain evidence="5">CCUG 49018</strain>
    </source>
</reference>
<dbReference type="EMBL" id="JBHTMB010000001">
    <property type="protein sequence ID" value="MFD1231677.1"/>
    <property type="molecule type" value="Genomic_DNA"/>
</dbReference>
<dbReference type="Proteomes" id="UP001597182">
    <property type="component" value="Unassembled WGS sequence"/>
</dbReference>
<feature type="region of interest" description="Disordered" evidence="2">
    <location>
        <begin position="1"/>
        <end position="22"/>
    </location>
</feature>
<dbReference type="InterPro" id="IPR036928">
    <property type="entry name" value="AS_sf"/>
</dbReference>
<organism evidence="4 5">
    <name type="scientific">Pseudonocardia benzenivorans</name>
    <dbReference type="NCBI Taxonomy" id="228005"/>
    <lineage>
        <taxon>Bacteria</taxon>
        <taxon>Bacillati</taxon>
        <taxon>Actinomycetota</taxon>
        <taxon>Actinomycetes</taxon>
        <taxon>Pseudonocardiales</taxon>
        <taxon>Pseudonocardiaceae</taxon>
        <taxon>Pseudonocardia</taxon>
    </lineage>
</organism>
<dbReference type="PANTHER" id="PTHR11895">
    <property type="entry name" value="TRANSAMIDASE"/>
    <property type="match status" value="1"/>
</dbReference>
<dbReference type="InterPro" id="IPR023631">
    <property type="entry name" value="Amidase_dom"/>
</dbReference>
<dbReference type="SUPFAM" id="SSF75304">
    <property type="entry name" value="Amidase signature (AS) enzymes"/>
    <property type="match status" value="1"/>
</dbReference>
<dbReference type="InterPro" id="IPR000120">
    <property type="entry name" value="Amidase"/>
</dbReference>
<comment type="similarity">
    <text evidence="1">Belongs to the amidase family.</text>
</comment>